<dbReference type="eggNOG" id="ENOG502SN8G">
    <property type="taxonomic scope" value="Eukaryota"/>
</dbReference>
<reference evidence="3" key="2">
    <citation type="submission" date="2010-04" db="EMBL/GenBank/DDBJ databases">
        <authorList>
            <person name="Buell R."/>
            <person name="Hamilton J."/>
            <person name="Hostetler J."/>
        </authorList>
    </citation>
    <scope>NUCLEOTIDE SEQUENCE [LARGE SCALE GENOMIC DNA]</scope>
    <source>
        <strain evidence="3">DAOM:BR144</strain>
    </source>
</reference>
<dbReference type="HOGENOM" id="CLU_644791_0_0_1"/>
<dbReference type="EnsemblProtists" id="PYU1_T013507">
    <property type="protein sequence ID" value="PYU1_T013507"/>
    <property type="gene ID" value="PYU1_G013478"/>
</dbReference>
<feature type="coiled-coil region" evidence="1">
    <location>
        <begin position="255"/>
        <end position="282"/>
    </location>
</feature>
<dbReference type="STRING" id="431595.K3X8F8"/>
<protein>
    <submittedName>
        <fullName evidence="2">Uncharacterized protein</fullName>
    </submittedName>
</protein>
<proteinExistence type="predicted"/>
<dbReference type="InParanoid" id="K3X8F8"/>
<dbReference type="Proteomes" id="UP000019132">
    <property type="component" value="Unassembled WGS sequence"/>
</dbReference>
<dbReference type="VEuPathDB" id="FungiDB:PYU1_G013478"/>
<organism evidence="2 3">
    <name type="scientific">Globisporangium ultimum (strain ATCC 200006 / CBS 805.95 / DAOM BR144)</name>
    <name type="common">Pythium ultimum</name>
    <dbReference type="NCBI Taxonomy" id="431595"/>
    <lineage>
        <taxon>Eukaryota</taxon>
        <taxon>Sar</taxon>
        <taxon>Stramenopiles</taxon>
        <taxon>Oomycota</taxon>
        <taxon>Peronosporomycetes</taxon>
        <taxon>Pythiales</taxon>
        <taxon>Pythiaceae</taxon>
        <taxon>Globisporangium</taxon>
    </lineage>
</organism>
<keyword evidence="3" id="KW-1185">Reference proteome</keyword>
<feature type="coiled-coil region" evidence="1">
    <location>
        <begin position="75"/>
        <end position="175"/>
    </location>
</feature>
<evidence type="ECO:0000313" key="3">
    <source>
        <dbReference type="Proteomes" id="UP000019132"/>
    </source>
</evidence>
<evidence type="ECO:0000256" key="1">
    <source>
        <dbReference type="SAM" id="Coils"/>
    </source>
</evidence>
<evidence type="ECO:0000313" key="2">
    <source>
        <dbReference type="EnsemblProtists" id="PYU1_T013507"/>
    </source>
</evidence>
<sequence length="426" mass="49409">MPIPAAKEKEWMVLVETQQREIEELRYALASASGDVLYSISSRSSIVTSQAPLSSPLSEGAFAFPLADKDALLSMEQYQNMCEKMQRARQKLVKRDVTIRNVRAQITATRAEIERYRQENAQLQIRVQQSATDLQRAVTVKDEAIEKAAHARLQCETLTEERELFKKEALSLRAELQAQRVKFFEFEVSHDKLQPENAELQMRIIQISTGKDEHKQPTQESVLNEENTELRTRDLAFQHKVTELESMIQVQTSHMKRQQQALAALKESRAQLEHELQHQRGESKAHAAHLLQTNISLQHHLNNVLAHKQMHKHRAAECTERSQMLSEELELMRLRDKHRKLQLQKYEDDYCALFNVYKELVRAGRNMELSRRDLIASLRESKKRVHTLQEALAKLDMEIQNISKVVTTARSRCAKMLLKDECVWSD</sequence>
<accession>K3X8F8</accession>
<reference evidence="2" key="3">
    <citation type="submission" date="2015-02" db="UniProtKB">
        <authorList>
            <consortium name="EnsemblProtists"/>
        </authorList>
    </citation>
    <scope>IDENTIFICATION</scope>
    <source>
        <strain evidence="2">DAOM BR144</strain>
    </source>
</reference>
<keyword evidence="1" id="KW-0175">Coiled coil</keyword>
<name>K3X8F8_GLOUD</name>
<dbReference type="OMA" id="CELVNAY"/>
<reference evidence="3" key="1">
    <citation type="journal article" date="2010" name="Genome Biol.">
        <title>Genome sequence of the necrotrophic plant pathogen Pythium ultimum reveals original pathogenicity mechanisms and effector repertoire.</title>
        <authorList>
            <person name="Levesque C.A."/>
            <person name="Brouwer H."/>
            <person name="Cano L."/>
            <person name="Hamilton J.P."/>
            <person name="Holt C."/>
            <person name="Huitema E."/>
            <person name="Raffaele S."/>
            <person name="Robideau G.P."/>
            <person name="Thines M."/>
            <person name="Win J."/>
            <person name="Zerillo M.M."/>
            <person name="Beakes G.W."/>
            <person name="Boore J.L."/>
            <person name="Busam D."/>
            <person name="Dumas B."/>
            <person name="Ferriera S."/>
            <person name="Fuerstenberg S.I."/>
            <person name="Gachon C.M."/>
            <person name="Gaulin E."/>
            <person name="Govers F."/>
            <person name="Grenville-Briggs L."/>
            <person name="Horner N."/>
            <person name="Hostetler J."/>
            <person name="Jiang R.H."/>
            <person name="Johnson J."/>
            <person name="Krajaejun T."/>
            <person name="Lin H."/>
            <person name="Meijer H.J."/>
            <person name="Moore B."/>
            <person name="Morris P."/>
            <person name="Phuntmart V."/>
            <person name="Puiu D."/>
            <person name="Shetty J."/>
            <person name="Stajich J.E."/>
            <person name="Tripathy S."/>
            <person name="Wawra S."/>
            <person name="van West P."/>
            <person name="Whitty B.R."/>
            <person name="Coutinho P.M."/>
            <person name="Henrissat B."/>
            <person name="Martin F."/>
            <person name="Thomas P.D."/>
            <person name="Tyler B.M."/>
            <person name="De Vries R.P."/>
            <person name="Kamoun S."/>
            <person name="Yandell M."/>
            <person name="Tisserat N."/>
            <person name="Buell C.R."/>
        </authorList>
    </citation>
    <scope>NUCLEOTIDE SEQUENCE</scope>
    <source>
        <strain evidence="3">DAOM:BR144</strain>
    </source>
</reference>
<dbReference type="AlphaFoldDB" id="K3X8F8"/>
<dbReference type="EMBL" id="GL376593">
    <property type="status" value="NOT_ANNOTATED_CDS"/>
    <property type="molecule type" value="Genomic_DNA"/>
</dbReference>